<gene>
    <name evidence="1" type="ORF">KGQ19_08430</name>
</gene>
<protein>
    <recommendedName>
        <fullName evidence="3">Protein phosphatase 2C domain-containing protein</fullName>
    </recommendedName>
</protein>
<reference evidence="1 2" key="1">
    <citation type="submission" date="2020-02" db="EMBL/GenBank/DDBJ databases">
        <title>Acidophilic actinobacteria isolated from forest soil.</title>
        <authorList>
            <person name="Golinska P."/>
        </authorList>
    </citation>
    <scope>NUCLEOTIDE SEQUENCE [LARGE SCALE GENOMIC DNA]</scope>
    <source>
        <strain evidence="1 2">NL8</strain>
    </source>
</reference>
<dbReference type="EMBL" id="JAAFYZ010000020">
    <property type="protein sequence ID" value="MBS2546895.1"/>
    <property type="molecule type" value="Genomic_DNA"/>
</dbReference>
<dbReference type="Proteomes" id="UP000730482">
    <property type="component" value="Unassembled WGS sequence"/>
</dbReference>
<dbReference type="SUPFAM" id="SSF81606">
    <property type="entry name" value="PP2C-like"/>
    <property type="match status" value="1"/>
</dbReference>
<sequence>MTATPGYVSRFLVPKDGNNADQCEDALVVWPPAAYDEPVIGAFLAVLCDGASESLLARDWANLLAEHLADRIDRRPGTVRSPRAAAAAIAEAARGWDSWLAAYIGRRANGGKPLAWYEKPGLERGAFATVLAVSVRPDEHCWRWNAAALGDTCLFHVRDDQLLQAFPVTDPAEFGVTPALAGSRNEDAALLARHIAVAAGDCDSGDVLFLATDALAAWFLAETAAGRQPWNVLREFAGQEASEFQAFITLQRAAGDMRNDDVAFVHFDFG</sequence>
<evidence type="ECO:0000313" key="1">
    <source>
        <dbReference type="EMBL" id="MBS2546895.1"/>
    </source>
</evidence>
<evidence type="ECO:0008006" key="3">
    <source>
        <dbReference type="Google" id="ProtNLM"/>
    </source>
</evidence>
<proteinExistence type="predicted"/>
<organism evidence="1 2">
    <name type="scientific">Catenulispora pinistramenti</name>
    <dbReference type="NCBI Taxonomy" id="2705254"/>
    <lineage>
        <taxon>Bacteria</taxon>
        <taxon>Bacillati</taxon>
        <taxon>Actinomycetota</taxon>
        <taxon>Actinomycetes</taxon>
        <taxon>Catenulisporales</taxon>
        <taxon>Catenulisporaceae</taxon>
        <taxon>Catenulispora</taxon>
    </lineage>
</organism>
<dbReference type="Gene3D" id="3.60.40.10">
    <property type="entry name" value="PPM-type phosphatase domain"/>
    <property type="match status" value="1"/>
</dbReference>
<keyword evidence="2" id="KW-1185">Reference proteome</keyword>
<comment type="caution">
    <text evidence="1">The sequence shown here is derived from an EMBL/GenBank/DDBJ whole genome shotgun (WGS) entry which is preliminary data.</text>
</comment>
<accession>A0ABS5KLJ9</accession>
<dbReference type="RefSeq" id="WP_194896065.1">
    <property type="nucleotide sequence ID" value="NZ_JAAFYZ010000020.1"/>
</dbReference>
<name>A0ABS5KLJ9_9ACTN</name>
<evidence type="ECO:0000313" key="2">
    <source>
        <dbReference type="Proteomes" id="UP000730482"/>
    </source>
</evidence>
<dbReference type="InterPro" id="IPR036457">
    <property type="entry name" value="PPM-type-like_dom_sf"/>
</dbReference>